<evidence type="ECO:0000256" key="1">
    <source>
        <dbReference type="SAM" id="Phobius"/>
    </source>
</evidence>
<sequence>MSDETNRGVSRIIGLWGGAALTILGSSLLAVIIIPAFGPLATPGIVVGIAVPPWWLWAWGGARPRAAEWAVCIGLLVCAGLAGFVGVEARGGTAAGQVGGAFVCALLFAPAVLVGMSDRRVWRRADV</sequence>
<feature type="transmembrane region" description="Helical" evidence="1">
    <location>
        <begin position="40"/>
        <end position="57"/>
    </location>
</feature>
<keyword evidence="1" id="KW-1133">Transmembrane helix</keyword>
<gene>
    <name evidence="2" type="ORF">GCM10023224_04820</name>
</gene>
<organism evidence="2 3">
    <name type="scientific">Streptomonospora halophila</name>
    <dbReference type="NCBI Taxonomy" id="427369"/>
    <lineage>
        <taxon>Bacteria</taxon>
        <taxon>Bacillati</taxon>
        <taxon>Actinomycetota</taxon>
        <taxon>Actinomycetes</taxon>
        <taxon>Streptosporangiales</taxon>
        <taxon>Nocardiopsidaceae</taxon>
        <taxon>Streptomonospora</taxon>
    </lineage>
</organism>
<feature type="transmembrane region" description="Helical" evidence="1">
    <location>
        <begin position="69"/>
        <end position="87"/>
    </location>
</feature>
<feature type="transmembrane region" description="Helical" evidence="1">
    <location>
        <begin position="12"/>
        <end position="34"/>
    </location>
</feature>
<feature type="transmembrane region" description="Helical" evidence="1">
    <location>
        <begin position="93"/>
        <end position="114"/>
    </location>
</feature>
<keyword evidence="1" id="KW-0812">Transmembrane</keyword>
<evidence type="ECO:0000313" key="2">
    <source>
        <dbReference type="EMBL" id="GAA4928606.1"/>
    </source>
</evidence>
<name>A0ABP9GBN8_9ACTN</name>
<dbReference type="RefSeq" id="WP_345555261.1">
    <property type="nucleotide sequence ID" value="NZ_BAABIK010000002.1"/>
</dbReference>
<comment type="caution">
    <text evidence="2">The sequence shown here is derived from an EMBL/GenBank/DDBJ whole genome shotgun (WGS) entry which is preliminary data.</text>
</comment>
<reference evidence="3" key="1">
    <citation type="journal article" date="2019" name="Int. J. Syst. Evol. Microbiol.">
        <title>The Global Catalogue of Microorganisms (GCM) 10K type strain sequencing project: providing services to taxonomists for standard genome sequencing and annotation.</title>
        <authorList>
            <consortium name="The Broad Institute Genomics Platform"/>
            <consortium name="The Broad Institute Genome Sequencing Center for Infectious Disease"/>
            <person name="Wu L."/>
            <person name="Ma J."/>
        </authorList>
    </citation>
    <scope>NUCLEOTIDE SEQUENCE [LARGE SCALE GENOMIC DNA]</scope>
    <source>
        <strain evidence="3">JCM 18123</strain>
    </source>
</reference>
<proteinExistence type="predicted"/>
<evidence type="ECO:0000313" key="3">
    <source>
        <dbReference type="Proteomes" id="UP001499993"/>
    </source>
</evidence>
<keyword evidence="3" id="KW-1185">Reference proteome</keyword>
<keyword evidence="1" id="KW-0472">Membrane</keyword>
<dbReference type="Proteomes" id="UP001499993">
    <property type="component" value="Unassembled WGS sequence"/>
</dbReference>
<protein>
    <recommendedName>
        <fullName evidence="4">SPW repeat-containing protein</fullName>
    </recommendedName>
</protein>
<accession>A0ABP9GBN8</accession>
<dbReference type="EMBL" id="BAABIK010000002">
    <property type="protein sequence ID" value="GAA4928606.1"/>
    <property type="molecule type" value="Genomic_DNA"/>
</dbReference>
<evidence type="ECO:0008006" key="4">
    <source>
        <dbReference type="Google" id="ProtNLM"/>
    </source>
</evidence>